<name>A0A5S3XVE4_9GAMM</name>
<dbReference type="EMBL" id="PNCL01000001">
    <property type="protein sequence ID" value="TMP63083.1"/>
    <property type="molecule type" value="Genomic_DNA"/>
</dbReference>
<protein>
    <submittedName>
        <fullName evidence="2">Uncharacterized protein</fullName>
    </submittedName>
</protein>
<evidence type="ECO:0000313" key="2">
    <source>
        <dbReference type="EMBL" id="TMP63083.1"/>
    </source>
</evidence>
<accession>A0A5S3XVE4</accession>
<evidence type="ECO:0000313" key="3">
    <source>
        <dbReference type="Proteomes" id="UP000305730"/>
    </source>
</evidence>
<proteinExistence type="predicted"/>
<reference evidence="4" key="2">
    <citation type="submission" date="2019-06" db="EMBL/GenBank/DDBJ databases">
        <title>Co-occurence of chitin degradation, pigmentation and bioactivity in marine Pseudoalteromonas.</title>
        <authorList>
            <person name="Sonnenschein E.C."/>
            <person name="Bech P.K."/>
        </authorList>
    </citation>
    <scope>NUCLEOTIDE SEQUENCE [LARGE SCALE GENOMIC DNA]</scope>
    <source>
        <strain evidence="4">S2231</strain>
    </source>
</reference>
<dbReference type="Proteomes" id="UP000307706">
    <property type="component" value="Unassembled WGS sequence"/>
</dbReference>
<evidence type="ECO:0000313" key="1">
    <source>
        <dbReference type="EMBL" id="TMP46307.1"/>
    </source>
</evidence>
<dbReference type="Proteomes" id="UP000305730">
    <property type="component" value="Unassembled WGS sequence"/>
</dbReference>
<keyword evidence="3" id="KW-1185">Reference proteome</keyword>
<gene>
    <name evidence="2" type="ORF">CWB96_00300</name>
    <name evidence="1" type="ORF">CWB97_02295</name>
</gene>
<reference evidence="2" key="3">
    <citation type="submission" date="2019-09" db="EMBL/GenBank/DDBJ databases">
        <title>Co-occurence of chitin degradation, pigmentation and bioactivity in marine Pseudoalteromonas.</title>
        <authorList>
            <person name="Sonnenschein E.C."/>
            <person name="Bech P.K."/>
        </authorList>
    </citation>
    <scope>NUCLEOTIDE SEQUENCE</scope>
    <source>
        <strain evidence="2">S2231</strain>
        <strain evidence="1 3">S2233</strain>
    </source>
</reference>
<comment type="caution">
    <text evidence="2">The sequence shown here is derived from an EMBL/GenBank/DDBJ whole genome shotgun (WGS) entry which is preliminary data.</text>
</comment>
<dbReference type="EMBL" id="PNCK01000009">
    <property type="protein sequence ID" value="TMP46307.1"/>
    <property type="molecule type" value="Genomic_DNA"/>
</dbReference>
<evidence type="ECO:0000313" key="4">
    <source>
        <dbReference type="Proteomes" id="UP000307706"/>
    </source>
</evidence>
<organism evidence="2 4">
    <name type="scientific">Pseudoalteromonas citrea</name>
    <dbReference type="NCBI Taxonomy" id="43655"/>
    <lineage>
        <taxon>Bacteria</taxon>
        <taxon>Pseudomonadati</taxon>
        <taxon>Pseudomonadota</taxon>
        <taxon>Gammaproteobacteria</taxon>
        <taxon>Alteromonadales</taxon>
        <taxon>Pseudoalteromonadaceae</taxon>
        <taxon>Pseudoalteromonas</taxon>
    </lineage>
</organism>
<sequence length="3011" mass="340996">MGASVPVKDLLNTTKYRAFVDDITDKWEWISNKTNQKVSTVIPDNRGLIYLPNYHENYVVAVTPIDHNMVYVADVPAPIKVTHGVIAGLERVVVLGEQGCLQIYSCDLVLQQSIALHDKATDIIWADDLLWVTGPDQHHINIFHTSYDGSGLLSLSHYRSVPNVYGVKHLLWLSNARTVAAVSATSLYFINFDTLDTTSLELPTSIQHVGGHHAILVFTEQQTGEPLVLDLAHRTIGELPEYRSITVSNDPIIAMKSHWHRRDHGDYLVSIIAISEPGSAEQTAIVQSIEPKHGTQLNDQPEIVITLQEKAEHFRLQSQSHCLFEELYNSERFQLADIDTPLLVITQGCQLQIHREEQPPELVQKAWINNEVLQLQHTYVRANGLHHRAYLRVYEQFESTELHDNLSQGEYTGIAWFTHDNADFLTLDDPTEGAGFWVGKYTSNLIPAPSMSEFIKIEFPDDTVLPDGTSLTLEYRLKRQNKEHNDYYYTAWQSQSPVGDSNKDALIAVQFRIYMTTINLAVSPLLYGIEIYYQQFNLISMGMWDLHRNTKMQAHKSKVSYFTDGSHATDILHTPKLTDIAFTAPSNNKNHASVFNQFTLDDSITVQWQQMNYMLHRTKEQSQLGSVKFKPSIGRKGQSWSCINFNLQRWISSFSHRSNSNRHTKGSVASLHNALSRLGSHSAQYTHLGASSEPPKTSAILNNDFKYRGPRTSDSVKSDAINGWQYSQTKADIQTYLQLRNLAGHLTYRNWQFQLLKSSVSNATGCSFGANYLTQKHVQSLDSRFLHDINHSAATGADVASFKYQAPLFHANSAQFTGLNNTIGILGFEAETYIMQVTIQHSPNDLFKISKSVSLQGISKHHSTKDNHHHAVQFDEVMRGEHDNVTDYTTAVVAKNWVSKPPYSKSQNNGKFNRGLNYIKKAIDQWQPDTAPSNKTLKLDYLNTIDMRYIRNLFSDSTGSFPINDKHHAKIRSVTVKHNKTGTYSTDTMTLYPNQQYHGTLPKIIHASIASTLHSKQSENLLRALSASDKTINTGQVFDFILSSSLHQLELKESIQYALNWLSLHPSSSEHSYSVEDNNGEYISDVIHAHRTSAIRTKHQAMQSYSQPNMTASSSKQLANLVKQHPVLKSDYHYTSQPTAPLSVAENVSYSLSKEQYALGYLVYDVVSEWAGSEHASRMRFINDLIAHQVPRNNSNMVAYSNKVIQEFVKSVSSSESVSTSELIRYLVASYLNGQLLQGANLSKETSTSIVNLVEQFQSVSLSSSFSEDFSATVSHTKTAMQTMALSILKARMLEYQSRKYIGAAALSIMDHSGLQYRRYRLIKKGNSLPNSMPFKHHKLHDKVNVSNKYLAAKIHREETFKQHSQFEVGTRLYQQSRLNKVSSPYSVKPVLSIATQLTVKAQKPVASLANCHHGFRAVSLDGVMQAYQANSGFCDQFPVQRSAPSSSIYSEATLAVFRRLSIDVNPPRFNPFRASSYRKYISSRRNKNTYVPTAIHKWKVIHEHMETQTVLNKINELNNKKTPHLARYSRISHKWRESTAMLHQYRASRYHPQSITLGRDVTTVKLAKKVRFQKVINLGMTQSNIINLKVSYNVGIMSPMIQASHTLLKYNHIIVSCSTATNNLKVTSPEKRYAARWQAKVQSQAKQWAIQHLEGIAADFFPINTSTTNTIRQLMSFKFSKLGCTLSDLIKHAQQSASHTSVHRPTLKSKSTAIYQQQELSRSRPLFRLQQVDFLGTHLQSKVKSIETNMTKISNMSYWVQKIDNVTMHNSGMASYPVYTVLNKHTHTQTHQLSVAHKVFNLWVERKILATINYRHCLHTDTAYGKEQSYRTLEVESVQLRTHGDGMTTQHMIAQPFAFGIKQTSAPRHVIISPQSYQLSRTLLTKMTDKAVGKVRVAIAKQASTSTAQQIILMTAALHKMAFTLSKASIAKGLNLGALASVNAKVYHALSQVLTPLNNYQGLSDSYEKLVNIYSEANSAFSGAQQDITLHANHSSHVALGIAKQLVLNLAHTLHALPPGKANDSSITYAANAIKEWADTPSHKTTSFLAHTDQAQLIDIANHVVQPVSMLHNALFEVIASMPTPVLAAVNHTVQSGFNPQLLNIILRKHQVSLAMQSTELTKLTSKSYALQSVRLDKQKMTLSIANSHSWIDNLAQHMRITTQAAKRASLTHVKLPDRINWHMTSGANKYNRLSVANGMYYQPWSKPQHMITATPFIAKPGILTHQLIPYKAKHALTLSEAARYWFPSLRLAFPVGIPNWLQDFGPVSPGLKTLSRSYKQQDNSERALKIRQKQSHDISHRPVAPKWLRQAKHAASFSTISEKWQNEARNNSTLILTQSAKAHAVANEVTVKTYNILGIEHTIAEQPYRLLMEKNETFSCKKLEKLSPSHQFKQLRLLQDEKRFANTIRQSILLRPNAHATKIKLWERNSDATQFTEGLAYKHLIVGKSNVSNIPYNSINVRDIFNKAHHIRSQPLKGTPFNTISYQFIRHQNAPFSPSAIKSYNIISRLVPAHVHVSISQGNPYKYDLMGVTSLTHRLYSSPVAINVEDVARTDVPSISLYAKKIAQVLRHTLIAHSDALDYTFIAKNNANQAYMQWVANLTELTLHDMAYQQRHTTFSEKVRKEIIYITRENSLGNHWYEQYNHTFSTKSHDELVINKSKSIESTYSHKQQDVAASKLINSLTQAFSQDAFLNHSYQQTVLGESKLLQALVQTDNIDILLHNALEQSGMSTADIKMVLTQTRLNLADRFAKLQQENPQNINIEQLYQEQKNSLSSLHSLLVERGVNTTQLRHTFEQLSASPSKNSIITKNYTSYNAMISVIGSAFKQYLLSDNSANMHYQLHRTIDVFEYKKFIPLSYQTPEIIDFYTQNMMHSQKLDVEFSVDMASVLNSIDYSAFKGKPVHERANINLPLNFKSDDYRQYKAGIITIDLIKWLQDLRTHYREELIELVHSGRAKGAYSPRAAMQDAIRNMVIEPILYRHPEDGSWMWRQYSFNDTQYNYIVWGNI</sequence>
<reference evidence="3 4" key="1">
    <citation type="submission" date="2017-12" db="EMBL/GenBank/DDBJ databases">
        <authorList>
            <person name="Paulsen S."/>
            <person name="Gram L.K."/>
        </authorList>
    </citation>
    <scope>NUCLEOTIDE SEQUENCE [LARGE SCALE GENOMIC DNA]</scope>
    <source>
        <strain evidence="2 4">S2231</strain>
        <strain evidence="1 3">S2233</strain>
    </source>
</reference>